<dbReference type="EMBL" id="JAQNDK010000001">
    <property type="protein sequence ID" value="MDC0678886.1"/>
    <property type="molecule type" value="Genomic_DNA"/>
</dbReference>
<proteinExistence type="predicted"/>
<feature type="chain" id="PRO_5045250004" description="Secreted protein" evidence="1">
    <location>
        <begin position="24"/>
        <end position="134"/>
    </location>
</feature>
<dbReference type="Proteomes" id="UP001217485">
    <property type="component" value="Unassembled WGS sequence"/>
</dbReference>
<comment type="caution">
    <text evidence="2">The sequence shown here is derived from an EMBL/GenBank/DDBJ whole genome shotgun (WGS) entry which is preliminary data.</text>
</comment>
<evidence type="ECO:0000313" key="2">
    <source>
        <dbReference type="EMBL" id="MDC0678886.1"/>
    </source>
</evidence>
<keyword evidence="3" id="KW-1185">Reference proteome</keyword>
<reference evidence="2 3" key="1">
    <citation type="submission" date="2023-01" db="EMBL/GenBank/DDBJ databases">
        <title>Minimal conservation of predation-associated metabolite biosynthetic gene clusters underscores biosynthetic potential of Myxococcota including descriptions for ten novel species: Archangium lansinium sp. nov., Myxococcus landrumus sp. nov., Nannocystis bai.</title>
        <authorList>
            <person name="Ahearne A."/>
            <person name="Stevens C."/>
            <person name="Dowd S."/>
        </authorList>
    </citation>
    <scope>NUCLEOTIDE SEQUENCE [LARGE SCALE GENOMIC DNA]</scope>
    <source>
        <strain evidence="2 3">WIWO2</strain>
    </source>
</reference>
<accession>A0ABT5BXJ2</accession>
<protein>
    <recommendedName>
        <fullName evidence="4">Secreted protein</fullName>
    </recommendedName>
</protein>
<keyword evidence="1" id="KW-0732">Signal</keyword>
<sequence>MSRLRRGLATLAVVSLTATAAYAQMMIYAYSGPTTRDGGVTGTTHRTFTYVSMGRWEARTKNIWSDGLQDPEQVDYYLEYDRGPGKVCLSHENQGPICLLDDGIYTYRAWPGSPSAEVKWWKQQGNGYWQSGRP</sequence>
<dbReference type="RefSeq" id="WP_272095735.1">
    <property type="nucleotide sequence ID" value="NZ_JAQNDK010000001.1"/>
</dbReference>
<name>A0ABT5BXJ2_9BACT</name>
<evidence type="ECO:0008006" key="4">
    <source>
        <dbReference type="Google" id="ProtNLM"/>
    </source>
</evidence>
<organism evidence="2 3">
    <name type="scientific">Sorangium atrum</name>
    <dbReference type="NCBI Taxonomy" id="2995308"/>
    <lineage>
        <taxon>Bacteria</taxon>
        <taxon>Pseudomonadati</taxon>
        <taxon>Myxococcota</taxon>
        <taxon>Polyangia</taxon>
        <taxon>Polyangiales</taxon>
        <taxon>Polyangiaceae</taxon>
        <taxon>Sorangium</taxon>
    </lineage>
</organism>
<evidence type="ECO:0000313" key="3">
    <source>
        <dbReference type="Proteomes" id="UP001217485"/>
    </source>
</evidence>
<feature type="signal peptide" evidence="1">
    <location>
        <begin position="1"/>
        <end position="23"/>
    </location>
</feature>
<gene>
    <name evidence="2" type="ORF">POL72_14165</name>
</gene>
<evidence type="ECO:0000256" key="1">
    <source>
        <dbReference type="SAM" id="SignalP"/>
    </source>
</evidence>